<dbReference type="Proteomes" id="UP000291116">
    <property type="component" value="Unassembled WGS sequence"/>
</dbReference>
<gene>
    <name evidence="3" type="ORF">PSNMU_V1.4_AUG-EV-PASAV3_0102100</name>
</gene>
<sequence length="403" mass="47711">SQNRQRIGGLSARKNHRSEEKSERFYELISVEDADKMLMQERLLHNRELRKLKDMVEIQRKQIYELDSRAQLPGVDDGFVDDDDSIRGNTIENDPIDDLNDGDFFHSSSTTIDEEEYKHHHQNAHSAAQRRTLEIELRQVEEENEELENEFKTQRQSHETDIEEFRRTIYDLRDRSDCIQQELKLEFTYFERAKVELEDVLSEEQAKTRELEQRLLLARREQEILEEASIEAQRQQEEIQNREEQERHQRILELEQEERHRAHLQREREEQLRREHQELEELDQNQAEFDKAYYDFLNANNAGRGTEDHHFSNQQQNQVVGGDGSGKRPQEYQYSVGTTQAQPSQSAQYTPYDTGHRQAADTFVGAQATGPPRAKRTGRKNADAHARDFEPTHFEYVIYSLNL</sequence>
<proteinExistence type="predicted"/>
<feature type="region of interest" description="Disordered" evidence="2">
    <location>
        <begin position="1"/>
        <end position="23"/>
    </location>
</feature>
<name>A0A448ZMN6_9STRA</name>
<feature type="non-terminal residue" evidence="3">
    <location>
        <position position="1"/>
    </location>
</feature>
<feature type="coiled-coil region" evidence="1">
    <location>
        <begin position="123"/>
        <end position="157"/>
    </location>
</feature>
<organism evidence="3 4">
    <name type="scientific">Pseudo-nitzschia multistriata</name>
    <dbReference type="NCBI Taxonomy" id="183589"/>
    <lineage>
        <taxon>Eukaryota</taxon>
        <taxon>Sar</taxon>
        <taxon>Stramenopiles</taxon>
        <taxon>Ochrophyta</taxon>
        <taxon>Bacillariophyta</taxon>
        <taxon>Bacillariophyceae</taxon>
        <taxon>Bacillariophycidae</taxon>
        <taxon>Bacillariales</taxon>
        <taxon>Bacillariaceae</taxon>
        <taxon>Pseudo-nitzschia</taxon>
    </lineage>
</organism>
<feature type="coiled-coil region" evidence="1">
    <location>
        <begin position="194"/>
        <end position="292"/>
    </location>
</feature>
<accession>A0A448ZMN6</accession>
<dbReference type="AlphaFoldDB" id="A0A448ZMN6"/>
<feature type="region of interest" description="Disordered" evidence="2">
    <location>
        <begin position="316"/>
        <end position="384"/>
    </location>
</feature>
<evidence type="ECO:0000313" key="3">
    <source>
        <dbReference type="EMBL" id="VEU43299.1"/>
    </source>
</evidence>
<dbReference type="EMBL" id="CAACVS010000532">
    <property type="protein sequence ID" value="VEU43299.1"/>
    <property type="molecule type" value="Genomic_DNA"/>
</dbReference>
<reference evidence="3 4" key="1">
    <citation type="submission" date="2019-01" db="EMBL/GenBank/DDBJ databases">
        <authorList>
            <person name="Ferrante I. M."/>
        </authorList>
    </citation>
    <scope>NUCLEOTIDE SEQUENCE [LARGE SCALE GENOMIC DNA]</scope>
    <source>
        <strain evidence="3 4">B856</strain>
    </source>
</reference>
<evidence type="ECO:0000313" key="4">
    <source>
        <dbReference type="Proteomes" id="UP000291116"/>
    </source>
</evidence>
<protein>
    <submittedName>
        <fullName evidence="3">Uncharacterized protein</fullName>
    </submittedName>
</protein>
<evidence type="ECO:0000256" key="2">
    <source>
        <dbReference type="SAM" id="MobiDB-lite"/>
    </source>
</evidence>
<keyword evidence="1" id="KW-0175">Coiled coil</keyword>
<keyword evidence="4" id="KW-1185">Reference proteome</keyword>
<feature type="compositionally biased region" description="Polar residues" evidence="2">
    <location>
        <begin position="332"/>
        <end position="351"/>
    </location>
</feature>
<evidence type="ECO:0000256" key="1">
    <source>
        <dbReference type="SAM" id="Coils"/>
    </source>
</evidence>